<comment type="subcellular location">
    <subcellularLocation>
        <location evidence="9">Cell membrane</location>
        <topology evidence="9">Multi-pass membrane protein</topology>
    </subcellularLocation>
</comment>
<name>A0A2D2B4B3_9CAUL</name>
<keyword evidence="13" id="KW-1185">Reference proteome</keyword>
<sequence>MQGPNAFTIALAVIVADQLIKFWILGSVFPSACEPFHPSPELYTPCTVPVFGPFNLSMVWNQGVSFGLFRGEAEWVRWALSAFSLAVAIALGFWARRVERPLLGIAIGLVMGGAIGNLIDRVRLGAVADFLDFQDLWFPWVFNVADSGITIGVVLLLIDSVRQDQKR</sequence>
<evidence type="ECO:0000313" key="12">
    <source>
        <dbReference type="EMBL" id="ATQ45111.1"/>
    </source>
</evidence>
<dbReference type="PANTHER" id="PTHR33695:SF1">
    <property type="entry name" value="LIPOPROTEIN SIGNAL PEPTIDASE"/>
    <property type="match status" value="1"/>
</dbReference>
<evidence type="ECO:0000256" key="5">
    <source>
        <dbReference type="ARBA" id="ARBA00022750"/>
    </source>
</evidence>
<dbReference type="HAMAP" id="MF_00161">
    <property type="entry name" value="LspA"/>
    <property type="match status" value="1"/>
</dbReference>
<comment type="function">
    <text evidence="9 10">This protein specifically catalyzes the removal of signal peptides from prolipoproteins.</text>
</comment>
<feature type="active site" evidence="9">
    <location>
        <position position="129"/>
    </location>
</feature>
<dbReference type="InterPro" id="IPR001872">
    <property type="entry name" value="Peptidase_A8"/>
</dbReference>
<comment type="similarity">
    <text evidence="1 9 11">Belongs to the peptidase A8 family.</text>
</comment>
<evidence type="ECO:0000256" key="10">
    <source>
        <dbReference type="RuleBase" id="RU000594"/>
    </source>
</evidence>
<evidence type="ECO:0000256" key="4">
    <source>
        <dbReference type="ARBA" id="ARBA00022692"/>
    </source>
</evidence>
<dbReference type="AlphaFoldDB" id="A0A2D2B4B3"/>
<keyword evidence="8 9" id="KW-0472">Membrane</keyword>
<accession>A0A2D2B4B3</accession>
<keyword evidence="7 9" id="KW-1133">Transmembrane helix</keyword>
<proteinExistence type="inferred from homology"/>
<evidence type="ECO:0000256" key="1">
    <source>
        <dbReference type="ARBA" id="ARBA00006139"/>
    </source>
</evidence>
<feature type="transmembrane region" description="Helical" evidence="9">
    <location>
        <begin position="139"/>
        <end position="158"/>
    </location>
</feature>
<keyword evidence="6 9" id="KW-0378">Hydrolase</keyword>
<evidence type="ECO:0000256" key="6">
    <source>
        <dbReference type="ARBA" id="ARBA00022801"/>
    </source>
</evidence>
<dbReference type="EC" id="3.4.23.36" evidence="9"/>
<dbReference type="EMBL" id="CP024201">
    <property type="protein sequence ID" value="ATQ45111.1"/>
    <property type="molecule type" value="Genomic_DNA"/>
</dbReference>
<dbReference type="UniPathway" id="UPA00665"/>
<reference evidence="12 13" key="1">
    <citation type="submission" date="2017-10" db="EMBL/GenBank/DDBJ databases">
        <title>Genome sequence of Caulobacter mirabilis FWC38.</title>
        <authorList>
            <person name="Fiebig A."/>
            <person name="Crosson S."/>
        </authorList>
    </citation>
    <scope>NUCLEOTIDE SEQUENCE [LARGE SCALE GENOMIC DNA]</scope>
    <source>
        <strain evidence="12 13">FWC 38</strain>
    </source>
</reference>
<evidence type="ECO:0000313" key="13">
    <source>
        <dbReference type="Proteomes" id="UP000228945"/>
    </source>
</evidence>
<dbReference type="GO" id="GO:0004190">
    <property type="term" value="F:aspartic-type endopeptidase activity"/>
    <property type="evidence" value="ECO:0007669"/>
    <property type="project" value="UniProtKB-UniRule"/>
</dbReference>
<dbReference type="GO" id="GO:0006508">
    <property type="term" value="P:proteolysis"/>
    <property type="evidence" value="ECO:0007669"/>
    <property type="project" value="UniProtKB-KW"/>
</dbReference>
<dbReference type="GO" id="GO:0005886">
    <property type="term" value="C:plasma membrane"/>
    <property type="evidence" value="ECO:0007669"/>
    <property type="project" value="UniProtKB-SubCell"/>
</dbReference>
<dbReference type="OrthoDB" id="9810259at2"/>
<protein>
    <recommendedName>
        <fullName evidence="9">Lipoprotein signal peptidase</fullName>
        <ecNumber evidence="9">3.4.23.36</ecNumber>
    </recommendedName>
    <alternativeName>
        <fullName evidence="9">Prolipoprotein signal peptidase</fullName>
    </alternativeName>
    <alternativeName>
        <fullName evidence="9">Signal peptidase II</fullName>
        <shortName evidence="9">SPase II</shortName>
    </alternativeName>
</protein>
<evidence type="ECO:0000256" key="3">
    <source>
        <dbReference type="ARBA" id="ARBA00022670"/>
    </source>
</evidence>
<dbReference type="PANTHER" id="PTHR33695">
    <property type="entry name" value="LIPOPROTEIN SIGNAL PEPTIDASE"/>
    <property type="match status" value="1"/>
</dbReference>
<dbReference type="KEGG" id="cmb:CSW64_18875"/>
<dbReference type="Proteomes" id="UP000228945">
    <property type="component" value="Chromosome"/>
</dbReference>
<dbReference type="PRINTS" id="PR00781">
    <property type="entry name" value="LIPOSIGPTASE"/>
</dbReference>
<gene>
    <name evidence="9 12" type="primary">lspA</name>
    <name evidence="12" type="ORF">CSW64_18875</name>
</gene>
<evidence type="ECO:0000256" key="2">
    <source>
        <dbReference type="ARBA" id="ARBA00022475"/>
    </source>
</evidence>
<dbReference type="NCBIfam" id="TIGR00077">
    <property type="entry name" value="lspA"/>
    <property type="match status" value="1"/>
</dbReference>
<comment type="pathway">
    <text evidence="9">Protein modification; lipoprotein biosynthesis (signal peptide cleavage).</text>
</comment>
<keyword evidence="2 9" id="KW-1003">Cell membrane</keyword>
<feature type="transmembrane region" description="Helical" evidence="9">
    <location>
        <begin position="102"/>
        <end position="119"/>
    </location>
</feature>
<evidence type="ECO:0000256" key="8">
    <source>
        <dbReference type="ARBA" id="ARBA00023136"/>
    </source>
</evidence>
<keyword evidence="3 9" id="KW-0645">Protease</keyword>
<evidence type="ECO:0000256" key="7">
    <source>
        <dbReference type="ARBA" id="ARBA00022989"/>
    </source>
</evidence>
<comment type="catalytic activity">
    <reaction evidence="9 10">
        <text>Release of signal peptides from bacterial membrane prolipoproteins. Hydrolyzes -Xaa-Yaa-Zaa-|-(S,diacylglyceryl)Cys-, in which Xaa is hydrophobic (preferably Leu), and Yaa (Ala or Ser) and Zaa (Gly or Ala) have small, neutral side chains.</text>
        <dbReference type="EC" id="3.4.23.36"/>
    </reaction>
</comment>
<feature type="active site" evidence="9">
    <location>
        <position position="146"/>
    </location>
</feature>
<feature type="transmembrane region" description="Helical" evidence="9">
    <location>
        <begin position="75"/>
        <end position="95"/>
    </location>
</feature>
<feature type="transmembrane region" description="Helical" evidence="9">
    <location>
        <begin position="7"/>
        <end position="29"/>
    </location>
</feature>
<evidence type="ECO:0000256" key="11">
    <source>
        <dbReference type="RuleBase" id="RU004181"/>
    </source>
</evidence>
<evidence type="ECO:0000256" key="9">
    <source>
        <dbReference type="HAMAP-Rule" id="MF_00161"/>
    </source>
</evidence>
<dbReference type="Pfam" id="PF01252">
    <property type="entry name" value="Peptidase_A8"/>
    <property type="match status" value="1"/>
</dbReference>
<keyword evidence="5 9" id="KW-0064">Aspartyl protease</keyword>
<dbReference type="PROSITE" id="PS00855">
    <property type="entry name" value="SPASE_II"/>
    <property type="match status" value="1"/>
</dbReference>
<keyword evidence="4 9" id="KW-0812">Transmembrane</keyword>
<organism evidence="12 13">
    <name type="scientific">Caulobacter mirabilis</name>
    <dbReference type="NCBI Taxonomy" id="69666"/>
    <lineage>
        <taxon>Bacteria</taxon>
        <taxon>Pseudomonadati</taxon>
        <taxon>Pseudomonadota</taxon>
        <taxon>Alphaproteobacteria</taxon>
        <taxon>Caulobacterales</taxon>
        <taxon>Caulobacteraceae</taxon>
        <taxon>Caulobacter</taxon>
    </lineage>
</organism>